<gene>
    <name evidence="1" type="ORF">SAMN05421770_105222</name>
</gene>
<dbReference type="AlphaFoldDB" id="A0A239KUR5"/>
<dbReference type="EMBL" id="FZOU01000005">
    <property type="protein sequence ID" value="SNT21805.1"/>
    <property type="molecule type" value="Genomic_DNA"/>
</dbReference>
<sequence length="177" mass="19983">MNLFSQLAKKLNLTHDPAPPRPGLTLCLLQRRLERYTTERLNAAMQAAWGRAYDRTTFFGMNLDDENGLIKFNELYIPIYYHEHRLGAEELGASSLPGWADHSAFSRIDFVPGGEGLPTSEARHAFCGFIGLLAVELANELTTAFFYKEDGVFLRRDRLTREMILASDKSFDPHSAA</sequence>
<evidence type="ECO:0000313" key="1">
    <source>
        <dbReference type="EMBL" id="SNT21805.1"/>
    </source>
</evidence>
<proteinExistence type="predicted"/>
<keyword evidence="2" id="KW-1185">Reference proteome</keyword>
<protein>
    <submittedName>
        <fullName evidence="1">Uncharacterized protein</fullName>
    </submittedName>
</protein>
<dbReference type="OrthoDB" id="9982189at2"/>
<dbReference type="RefSeq" id="WP_089409283.1">
    <property type="nucleotide sequence ID" value="NZ_FZOU01000005.1"/>
</dbReference>
<reference evidence="1 2" key="1">
    <citation type="submission" date="2017-06" db="EMBL/GenBank/DDBJ databases">
        <authorList>
            <person name="Kim H.J."/>
            <person name="Triplett B.A."/>
        </authorList>
    </citation>
    <scope>NUCLEOTIDE SEQUENCE [LARGE SCALE GENOMIC DNA]</scope>
    <source>
        <strain evidence="1 2">DSM 18704</strain>
    </source>
</reference>
<evidence type="ECO:0000313" key="2">
    <source>
        <dbReference type="Proteomes" id="UP000198356"/>
    </source>
</evidence>
<accession>A0A239KUR5</accession>
<dbReference type="Proteomes" id="UP000198356">
    <property type="component" value="Unassembled WGS sequence"/>
</dbReference>
<name>A0A239KUR5_9BACT</name>
<organism evidence="1 2">
    <name type="scientific">Granulicella rosea</name>
    <dbReference type="NCBI Taxonomy" id="474952"/>
    <lineage>
        <taxon>Bacteria</taxon>
        <taxon>Pseudomonadati</taxon>
        <taxon>Acidobacteriota</taxon>
        <taxon>Terriglobia</taxon>
        <taxon>Terriglobales</taxon>
        <taxon>Acidobacteriaceae</taxon>
        <taxon>Granulicella</taxon>
    </lineage>
</organism>